<evidence type="ECO:0000313" key="4">
    <source>
        <dbReference type="Proteomes" id="UP000074410"/>
    </source>
</evidence>
<dbReference type="Pfam" id="PF13279">
    <property type="entry name" value="4HBT_2"/>
    <property type="match status" value="1"/>
</dbReference>
<evidence type="ECO:0000256" key="2">
    <source>
        <dbReference type="ARBA" id="ARBA00022801"/>
    </source>
</evidence>
<accession>A0A147JD31</accession>
<sequence>MTVTGEDQPRGGRFEGHEHRFAVRVYFEDTDLSGMVYHANYLRYMERARSDMLRIAGIDQRAAHEAGQGAYAVTDIAIRYAASARLDDDLVVVSKLIQVSAVRVVIHQTVRCGAVMLTDATVTVAWVGPNGRPRRQPADWIAIYQRLVWQGDTQHP</sequence>
<dbReference type="GO" id="GO:0047617">
    <property type="term" value="F:fatty acyl-CoA hydrolase activity"/>
    <property type="evidence" value="ECO:0007669"/>
    <property type="project" value="TreeGrafter"/>
</dbReference>
<dbReference type="PIRSF" id="PIRSF003230">
    <property type="entry name" value="YbgC"/>
    <property type="match status" value="1"/>
</dbReference>
<dbReference type="NCBIfam" id="TIGR00051">
    <property type="entry name" value="YbgC/FadM family acyl-CoA thioesterase"/>
    <property type="match status" value="1"/>
</dbReference>
<name>A0A147JD31_9SPHN</name>
<dbReference type="PANTHER" id="PTHR31793">
    <property type="entry name" value="4-HYDROXYBENZOYL-COA THIOESTERASE FAMILY MEMBER"/>
    <property type="match status" value="1"/>
</dbReference>
<dbReference type="InterPro" id="IPR006684">
    <property type="entry name" value="YbgC/YbaW"/>
</dbReference>
<dbReference type="CDD" id="cd00586">
    <property type="entry name" value="4HBT"/>
    <property type="match status" value="1"/>
</dbReference>
<gene>
    <name evidence="3" type="ORF">NS258_01110</name>
</gene>
<dbReference type="AlphaFoldDB" id="A0A147JD31"/>
<dbReference type="RefSeq" id="WP_058715298.1">
    <property type="nucleotide sequence ID" value="NZ_LDTC01000006.1"/>
</dbReference>
<dbReference type="EMBL" id="LDTC01000006">
    <property type="protein sequence ID" value="KTW17958.1"/>
    <property type="molecule type" value="Genomic_DNA"/>
</dbReference>
<reference evidence="3 4" key="1">
    <citation type="journal article" date="2016" name="Front. Microbiol.">
        <title>Genomic Resource of Rice Seed Associated Bacteria.</title>
        <authorList>
            <person name="Midha S."/>
            <person name="Bansal K."/>
            <person name="Sharma S."/>
            <person name="Kumar N."/>
            <person name="Patil P.P."/>
            <person name="Chaudhry V."/>
            <person name="Patil P.B."/>
        </authorList>
    </citation>
    <scope>NUCLEOTIDE SEQUENCE [LARGE SCALE GENOMIC DNA]</scope>
    <source>
        <strain evidence="3 4">NS258</strain>
    </source>
</reference>
<dbReference type="InterPro" id="IPR029069">
    <property type="entry name" value="HotDog_dom_sf"/>
</dbReference>
<comment type="similarity">
    <text evidence="1">Belongs to the 4-hydroxybenzoyl-CoA thioesterase family.</text>
</comment>
<comment type="caution">
    <text evidence="3">The sequence shown here is derived from an EMBL/GenBank/DDBJ whole genome shotgun (WGS) entry which is preliminary data.</text>
</comment>
<dbReference type="Gene3D" id="3.10.129.10">
    <property type="entry name" value="Hotdog Thioesterase"/>
    <property type="match status" value="1"/>
</dbReference>
<dbReference type="PATRIC" id="fig|33051.5.peg.2748"/>
<dbReference type="PANTHER" id="PTHR31793:SF37">
    <property type="entry name" value="ACYL-COA THIOESTER HYDROLASE YBGC"/>
    <property type="match status" value="1"/>
</dbReference>
<dbReference type="InterPro" id="IPR050563">
    <property type="entry name" value="4-hydroxybenzoyl-CoA_TE"/>
</dbReference>
<keyword evidence="2" id="KW-0378">Hydrolase</keyword>
<evidence type="ECO:0000313" key="3">
    <source>
        <dbReference type="EMBL" id="KTW17958.1"/>
    </source>
</evidence>
<proteinExistence type="inferred from homology"/>
<protein>
    <submittedName>
        <fullName evidence="3">Thioesterase</fullName>
    </submittedName>
</protein>
<organism evidence="3 4">
    <name type="scientific">Sphingomonas sanguinis</name>
    <dbReference type="NCBI Taxonomy" id="33051"/>
    <lineage>
        <taxon>Bacteria</taxon>
        <taxon>Pseudomonadati</taxon>
        <taxon>Pseudomonadota</taxon>
        <taxon>Alphaproteobacteria</taxon>
        <taxon>Sphingomonadales</taxon>
        <taxon>Sphingomonadaceae</taxon>
        <taxon>Sphingomonas</taxon>
    </lineage>
</organism>
<evidence type="ECO:0000256" key="1">
    <source>
        <dbReference type="ARBA" id="ARBA00005953"/>
    </source>
</evidence>
<dbReference type="SUPFAM" id="SSF54637">
    <property type="entry name" value="Thioesterase/thiol ester dehydrase-isomerase"/>
    <property type="match status" value="1"/>
</dbReference>
<dbReference type="Proteomes" id="UP000074410">
    <property type="component" value="Unassembled WGS sequence"/>
</dbReference>